<keyword evidence="3" id="KW-1185">Reference proteome</keyword>
<feature type="region of interest" description="Disordered" evidence="1">
    <location>
        <begin position="1"/>
        <end position="20"/>
    </location>
</feature>
<accession>A0AAD4N3T4</accession>
<sequence>MNGANSSTSENGISTPKIAPPIATTMGTPILMSRLISADKMNHEVLKPSLENFSRGWLFLNYVSDLICSNLDILPFRHTSEVPETGFFKKLQGFVKGLRSSKEEKK</sequence>
<name>A0AAD4N3T4_9BILA</name>
<proteinExistence type="predicted"/>
<gene>
    <name evidence="2" type="ORF">DdX_10652</name>
</gene>
<dbReference type="Proteomes" id="UP001201812">
    <property type="component" value="Unassembled WGS sequence"/>
</dbReference>
<evidence type="ECO:0000256" key="1">
    <source>
        <dbReference type="SAM" id="MobiDB-lite"/>
    </source>
</evidence>
<dbReference type="AlphaFoldDB" id="A0AAD4N3T4"/>
<organism evidence="2 3">
    <name type="scientific">Ditylenchus destructor</name>
    <dbReference type="NCBI Taxonomy" id="166010"/>
    <lineage>
        <taxon>Eukaryota</taxon>
        <taxon>Metazoa</taxon>
        <taxon>Ecdysozoa</taxon>
        <taxon>Nematoda</taxon>
        <taxon>Chromadorea</taxon>
        <taxon>Rhabditida</taxon>
        <taxon>Tylenchina</taxon>
        <taxon>Tylenchomorpha</taxon>
        <taxon>Sphaerularioidea</taxon>
        <taxon>Anguinidae</taxon>
        <taxon>Anguininae</taxon>
        <taxon>Ditylenchus</taxon>
    </lineage>
</organism>
<feature type="compositionally biased region" description="Polar residues" evidence="1">
    <location>
        <begin position="1"/>
        <end position="14"/>
    </location>
</feature>
<comment type="caution">
    <text evidence="2">The sequence shown here is derived from an EMBL/GenBank/DDBJ whole genome shotgun (WGS) entry which is preliminary data.</text>
</comment>
<reference evidence="2" key="1">
    <citation type="submission" date="2022-01" db="EMBL/GenBank/DDBJ databases">
        <title>Genome Sequence Resource for Two Populations of Ditylenchus destructor, the Migratory Endoparasitic Phytonematode.</title>
        <authorList>
            <person name="Zhang H."/>
            <person name="Lin R."/>
            <person name="Xie B."/>
        </authorList>
    </citation>
    <scope>NUCLEOTIDE SEQUENCE</scope>
    <source>
        <strain evidence="2">BazhouSP</strain>
    </source>
</reference>
<dbReference type="EMBL" id="JAKKPZ010000025">
    <property type="protein sequence ID" value="KAI1710592.1"/>
    <property type="molecule type" value="Genomic_DNA"/>
</dbReference>
<evidence type="ECO:0000313" key="2">
    <source>
        <dbReference type="EMBL" id="KAI1710592.1"/>
    </source>
</evidence>
<protein>
    <submittedName>
        <fullName evidence="2">Uncharacterized protein</fullName>
    </submittedName>
</protein>
<evidence type="ECO:0000313" key="3">
    <source>
        <dbReference type="Proteomes" id="UP001201812"/>
    </source>
</evidence>